<reference evidence="1" key="1">
    <citation type="submission" date="2020-09" db="EMBL/GenBank/DDBJ databases">
        <title>Genome-Enabled Discovery of Anthraquinone Biosynthesis in Senna tora.</title>
        <authorList>
            <person name="Kang S.-H."/>
            <person name="Pandey R.P."/>
            <person name="Lee C.-M."/>
            <person name="Sim J.-S."/>
            <person name="Jeong J.-T."/>
            <person name="Choi B.-S."/>
            <person name="Jung M."/>
            <person name="Ginzburg D."/>
            <person name="Zhao K."/>
            <person name="Won S.Y."/>
            <person name="Oh T.-J."/>
            <person name="Yu Y."/>
            <person name="Kim N.-H."/>
            <person name="Lee O.R."/>
            <person name="Lee T.-H."/>
            <person name="Bashyal P."/>
            <person name="Kim T.-S."/>
            <person name="Lee W.-H."/>
            <person name="Kawkins C."/>
            <person name="Kim C.-K."/>
            <person name="Kim J.S."/>
            <person name="Ahn B.O."/>
            <person name="Rhee S.Y."/>
            <person name="Sohng J.K."/>
        </authorList>
    </citation>
    <scope>NUCLEOTIDE SEQUENCE</scope>
    <source>
        <tissue evidence="1">Leaf</tissue>
    </source>
</reference>
<proteinExistence type="predicted"/>
<organism evidence="1 2">
    <name type="scientific">Senna tora</name>
    <dbReference type="NCBI Taxonomy" id="362788"/>
    <lineage>
        <taxon>Eukaryota</taxon>
        <taxon>Viridiplantae</taxon>
        <taxon>Streptophyta</taxon>
        <taxon>Embryophyta</taxon>
        <taxon>Tracheophyta</taxon>
        <taxon>Spermatophyta</taxon>
        <taxon>Magnoliopsida</taxon>
        <taxon>eudicotyledons</taxon>
        <taxon>Gunneridae</taxon>
        <taxon>Pentapetalae</taxon>
        <taxon>rosids</taxon>
        <taxon>fabids</taxon>
        <taxon>Fabales</taxon>
        <taxon>Fabaceae</taxon>
        <taxon>Caesalpinioideae</taxon>
        <taxon>Cassia clade</taxon>
        <taxon>Senna</taxon>
    </lineage>
</organism>
<dbReference type="EMBL" id="JAAIUW010000003">
    <property type="protein sequence ID" value="KAF7839136.1"/>
    <property type="molecule type" value="Genomic_DNA"/>
</dbReference>
<dbReference type="Proteomes" id="UP000634136">
    <property type="component" value="Unassembled WGS sequence"/>
</dbReference>
<comment type="caution">
    <text evidence="1">The sequence shown here is derived from an EMBL/GenBank/DDBJ whole genome shotgun (WGS) entry which is preliminary data.</text>
</comment>
<sequence>MKQLSWVCWTATVRDGRSFGVCCCVRRWWEHRRLLLCALTKGASPFATMCVDGESFAVVCALPESEIGFSDSIIQIIFLILVIDL</sequence>
<accession>A0A834X6H4</accession>
<evidence type="ECO:0000313" key="2">
    <source>
        <dbReference type="Proteomes" id="UP000634136"/>
    </source>
</evidence>
<evidence type="ECO:0000313" key="1">
    <source>
        <dbReference type="EMBL" id="KAF7839136.1"/>
    </source>
</evidence>
<name>A0A834X6H4_9FABA</name>
<keyword evidence="2" id="KW-1185">Reference proteome</keyword>
<protein>
    <submittedName>
        <fullName evidence="1">Uncharacterized protein</fullName>
    </submittedName>
</protein>
<gene>
    <name evidence="1" type="ORF">G2W53_007618</name>
</gene>
<dbReference type="AlphaFoldDB" id="A0A834X6H4"/>